<dbReference type="VEuPathDB" id="VectorBase:AARA003868"/>
<accession>A0A182HRH5</accession>
<dbReference type="EMBL" id="APCN01001706">
    <property type="status" value="NOT_ANNOTATED_CDS"/>
    <property type="molecule type" value="Genomic_DNA"/>
</dbReference>
<keyword evidence="2" id="KW-1185">Reference proteome</keyword>
<reference evidence="1" key="1">
    <citation type="submission" date="2022-08" db="UniProtKB">
        <authorList>
            <consortium name="EnsemblMetazoa"/>
        </authorList>
    </citation>
    <scope>IDENTIFICATION</scope>
    <source>
        <strain evidence="1">Dongola</strain>
    </source>
</reference>
<protein>
    <submittedName>
        <fullName evidence="1">Uncharacterized protein</fullName>
    </submittedName>
</protein>
<dbReference type="Proteomes" id="UP000075840">
    <property type="component" value="Unassembled WGS sequence"/>
</dbReference>
<name>A0A182HRH5_ANOAR</name>
<sequence length="76" mass="8470">MVLQNKNKSLTPTKSCVDVRADLNCVLLLLRIGREVAVGENLRLANAKRVHVRPQRYCRSGEQRSSQNCGTQCCGL</sequence>
<evidence type="ECO:0000313" key="2">
    <source>
        <dbReference type="Proteomes" id="UP000075840"/>
    </source>
</evidence>
<dbReference type="AlphaFoldDB" id="A0A182HRH5"/>
<proteinExistence type="predicted"/>
<organism evidence="1 2">
    <name type="scientific">Anopheles arabiensis</name>
    <name type="common">Mosquito</name>
    <dbReference type="NCBI Taxonomy" id="7173"/>
    <lineage>
        <taxon>Eukaryota</taxon>
        <taxon>Metazoa</taxon>
        <taxon>Ecdysozoa</taxon>
        <taxon>Arthropoda</taxon>
        <taxon>Hexapoda</taxon>
        <taxon>Insecta</taxon>
        <taxon>Pterygota</taxon>
        <taxon>Neoptera</taxon>
        <taxon>Endopterygota</taxon>
        <taxon>Diptera</taxon>
        <taxon>Nematocera</taxon>
        <taxon>Culicoidea</taxon>
        <taxon>Culicidae</taxon>
        <taxon>Anophelinae</taxon>
        <taxon>Anopheles</taxon>
    </lineage>
</organism>
<evidence type="ECO:0000313" key="1">
    <source>
        <dbReference type="EnsemblMetazoa" id="AARA003868-PA"/>
    </source>
</evidence>
<dbReference type="EnsemblMetazoa" id="AARA003868-RA">
    <property type="protein sequence ID" value="AARA003868-PA"/>
    <property type="gene ID" value="AARA003868"/>
</dbReference>